<organism evidence="2">
    <name type="scientific">Siphoviridae sp. ctM5A27</name>
    <dbReference type="NCBI Taxonomy" id="2825459"/>
    <lineage>
        <taxon>Viruses</taxon>
        <taxon>Duplodnaviria</taxon>
        <taxon>Heunggongvirae</taxon>
        <taxon>Uroviricota</taxon>
        <taxon>Caudoviricetes</taxon>
    </lineage>
</organism>
<evidence type="ECO:0000313" key="2">
    <source>
        <dbReference type="EMBL" id="DAE05689.1"/>
    </source>
</evidence>
<name>A0A8S5PH34_9CAUD</name>
<reference evidence="2" key="1">
    <citation type="journal article" date="2021" name="Proc. Natl. Acad. Sci. U.S.A.">
        <title>A Catalog of Tens of Thousands of Viruses from Human Metagenomes Reveals Hidden Associations with Chronic Diseases.</title>
        <authorList>
            <person name="Tisza M.J."/>
            <person name="Buck C.B."/>
        </authorList>
    </citation>
    <scope>NUCLEOTIDE SEQUENCE</scope>
    <source>
        <strain evidence="2">CtM5A27</strain>
    </source>
</reference>
<proteinExistence type="predicted"/>
<feature type="region of interest" description="Disordered" evidence="1">
    <location>
        <begin position="29"/>
        <end position="54"/>
    </location>
</feature>
<dbReference type="EMBL" id="BK015415">
    <property type="protein sequence ID" value="DAE05689.1"/>
    <property type="molecule type" value="Genomic_DNA"/>
</dbReference>
<protein>
    <submittedName>
        <fullName evidence="2">Uncharacterized protein</fullName>
    </submittedName>
</protein>
<evidence type="ECO:0000256" key="1">
    <source>
        <dbReference type="SAM" id="MobiDB-lite"/>
    </source>
</evidence>
<accession>A0A8S5PH34</accession>
<sequence length="69" mass="8355">MKYFRMSYEEVVFNRSYLNIILLNRSIPSFNTNTKDEPRKGSRQQKKPQKEYHKIDKPISANDFFMGFM</sequence>